<comment type="caution">
    <text evidence="1">The sequence shown here is derived from an EMBL/GenBank/DDBJ whole genome shotgun (WGS) entry which is preliminary data.</text>
</comment>
<dbReference type="RefSeq" id="WP_164036609.1">
    <property type="nucleotide sequence ID" value="NZ_JAAGNZ010000001.1"/>
</dbReference>
<evidence type="ECO:0008006" key="3">
    <source>
        <dbReference type="Google" id="ProtNLM"/>
    </source>
</evidence>
<evidence type="ECO:0000313" key="1">
    <source>
        <dbReference type="EMBL" id="NEU67063.1"/>
    </source>
</evidence>
<dbReference type="AlphaFoldDB" id="A0A6M0IJB2"/>
<proteinExistence type="predicted"/>
<name>A0A6M0IJB2_9BACT</name>
<organism evidence="1 2">
    <name type="scientific">Spirosoma agri</name>
    <dbReference type="NCBI Taxonomy" id="1987381"/>
    <lineage>
        <taxon>Bacteria</taxon>
        <taxon>Pseudomonadati</taxon>
        <taxon>Bacteroidota</taxon>
        <taxon>Cytophagia</taxon>
        <taxon>Cytophagales</taxon>
        <taxon>Cytophagaceae</taxon>
        <taxon>Spirosoma</taxon>
    </lineage>
</organism>
<sequence length="153" mass="16938">MLETASSQAHVKEKSNRNDHPQIDAYFKAIGWPHPERVAASAKPWCGAFVGWVLKQCAIQTPKGSNLAAVAAYNAMKKLHLPAGSHAIPGDVVTYRTWSHVEFVTNWPLDPRIRVFYAVGGNTTAGNSIQGVYVNIPRPKNYVRHIVRLIPEV</sequence>
<gene>
    <name evidence="1" type="ORF">GK091_09255</name>
</gene>
<evidence type="ECO:0000313" key="2">
    <source>
        <dbReference type="Proteomes" id="UP000477386"/>
    </source>
</evidence>
<protein>
    <recommendedName>
        <fullName evidence="3">TIGR02594 family protein</fullName>
    </recommendedName>
</protein>
<dbReference type="EMBL" id="JAAGNZ010000001">
    <property type="protein sequence ID" value="NEU67063.1"/>
    <property type="molecule type" value="Genomic_DNA"/>
</dbReference>
<dbReference type="Proteomes" id="UP000477386">
    <property type="component" value="Unassembled WGS sequence"/>
</dbReference>
<reference evidence="1 2" key="1">
    <citation type="submission" date="2020-02" db="EMBL/GenBank/DDBJ databases">
        <title>Draft genome sequence of two Spirosoma agri KCTC 52727 and Spirosoma terrae KCTC 52035.</title>
        <authorList>
            <person name="Rojas J."/>
            <person name="Ambika Manirajan B."/>
            <person name="Ratering S."/>
            <person name="Suarez C."/>
            <person name="Schnell S."/>
        </authorList>
    </citation>
    <scope>NUCLEOTIDE SEQUENCE [LARGE SCALE GENOMIC DNA]</scope>
    <source>
        <strain evidence="1 2">KCTC 52727</strain>
    </source>
</reference>
<keyword evidence="2" id="KW-1185">Reference proteome</keyword>
<accession>A0A6M0IJB2</accession>